<keyword evidence="3" id="KW-0614">Plasmid</keyword>
<evidence type="ECO:0000256" key="1">
    <source>
        <dbReference type="SAM" id="MobiDB-lite"/>
    </source>
</evidence>
<evidence type="ECO:0000256" key="2">
    <source>
        <dbReference type="SAM" id="Phobius"/>
    </source>
</evidence>
<dbReference type="AlphaFoldDB" id="D8KCE0"/>
<evidence type="ECO:0000313" key="4">
    <source>
        <dbReference type="Proteomes" id="UP000000393"/>
    </source>
</evidence>
<feature type="transmembrane region" description="Helical" evidence="2">
    <location>
        <begin position="259"/>
        <end position="277"/>
    </location>
</feature>
<feature type="region of interest" description="Disordered" evidence="1">
    <location>
        <begin position="1"/>
        <end position="24"/>
    </location>
</feature>
<feature type="transmembrane region" description="Helical" evidence="2">
    <location>
        <begin position="226"/>
        <end position="247"/>
    </location>
</feature>
<dbReference type="EMBL" id="CP002087">
    <property type="protein sequence ID" value="ADJ29881.1"/>
    <property type="molecule type" value="Genomic_DNA"/>
</dbReference>
<keyword evidence="2" id="KW-0812">Transmembrane</keyword>
<accession>D8KCE0</accession>
<dbReference type="KEGG" id="nwa:Nwat_3165"/>
<dbReference type="HOGENOM" id="CLU_056180_0_0_6"/>
<geneLocation type="plasmid" evidence="3 4">
    <name>pNWAT01</name>
</geneLocation>
<keyword evidence="4" id="KW-1185">Reference proteome</keyword>
<dbReference type="Proteomes" id="UP000000393">
    <property type="component" value="Plasmid pNWAT01"/>
</dbReference>
<gene>
    <name evidence="3" type="ordered locus">Nwat_3165</name>
</gene>
<keyword evidence="2" id="KW-1133">Transmembrane helix</keyword>
<organism evidence="3 4">
    <name type="scientific">Nitrosococcus watsoni (strain C-113)</name>
    <dbReference type="NCBI Taxonomy" id="105559"/>
    <lineage>
        <taxon>Bacteria</taxon>
        <taxon>Pseudomonadati</taxon>
        <taxon>Pseudomonadota</taxon>
        <taxon>Gammaproteobacteria</taxon>
        <taxon>Chromatiales</taxon>
        <taxon>Chromatiaceae</taxon>
        <taxon>Nitrosococcus</taxon>
    </lineage>
</organism>
<protein>
    <submittedName>
        <fullName evidence="3">Uncharacterized protein</fullName>
    </submittedName>
</protein>
<proteinExistence type="predicted"/>
<name>D8KCE0_NITWC</name>
<reference evidence="4" key="1">
    <citation type="submission" date="2010-06" db="EMBL/GenBank/DDBJ databases">
        <title>Complete sequence of plasmid1 of Nitrosococcus watsoni C-113.</title>
        <authorList>
            <person name="Lucas S."/>
            <person name="Copeland A."/>
            <person name="Lapidus A."/>
            <person name="Cheng J.-F."/>
            <person name="Bruce D."/>
            <person name="Goodwin L."/>
            <person name="Pitluck S."/>
            <person name="Malfatti S.A."/>
            <person name="Chain P.S.G."/>
            <person name="Land M."/>
            <person name="Hauser L."/>
            <person name="Kyrpides N."/>
            <person name="Ivanova N."/>
            <person name="Cambell M.A."/>
            <person name="Heidelberg J.F."/>
            <person name="Klotz M.G."/>
            <person name="Woyke T."/>
        </authorList>
    </citation>
    <scope>NUCLEOTIDE SEQUENCE [LARGE SCALE GENOMIC DNA]</scope>
    <source>
        <strain evidence="4">C-113</strain>
        <plasmid evidence="4">pNWAT01</plasmid>
    </source>
</reference>
<sequence length="285" mass="31620">MLEAALGKLQGREATPSPERQSSRPCRALTVVHLHDHQAKGQFVEMARQLLAAGIIKPSALELARRYDELPPAEIEWAKVKRTVNRLSIRDLTGAIIPALSAHGGRVLIAVDDMTRLTPTQQAFWLALFDQAQVITCASEKKQGLRKLWWKMKEMEVSPLTPEASAEIVQTYITQQGVLIESPELYVSHVVKQGGGNPQAIYDMVNDSAKERVVDKRKIREMRHQAGIRYLDFTPVMMVASALIIGSRYLAIGLGDTELYILAGMAAALFLSLRFFLFKGAGKAN</sequence>
<keyword evidence="2" id="KW-0472">Membrane</keyword>
<evidence type="ECO:0000313" key="3">
    <source>
        <dbReference type="EMBL" id="ADJ29881.1"/>
    </source>
</evidence>